<evidence type="ECO:0000256" key="1">
    <source>
        <dbReference type="SAM" id="SignalP"/>
    </source>
</evidence>
<keyword evidence="1" id="KW-0732">Signal</keyword>
<evidence type="ECO:0000313" key="3">
    <source>
        <dbReference type="Proteomes" id="UP000626026"/>
    </source>
</evidence>
<feature type="signal peptide" evidence="1">
    <location>
        <begin position="1"/>
        <end position="24"/>
    </location>
</feature>
<keyword evidence="2" id="KW-0378">Hydrolase</keyword>
<reference evidence="2 3" key="1">
    <citation type="journal article" date="2013" name="Int. J. Syst. Evol. Microbiol.">
        <title>Roseomonas aerophila sp. nov., isolated from air.</title>
        <authorList>
            <person name="Kim S.J."/>
            <person name="Weon H.Y."/>
            <person name="Ahn J.H."/>
            <person name="Hong S.B."/>
            <person name="Seok S.J."/>
            <person name="Whang K.S."/>
            <person name="Kwon S.W."/>
        </authorList>
    </citation>
    <scope>NUCLEOTIDE SEQUENCE [LARGE SCALE GENOMIC DNA]</scope>
    <source>
        <strain evidence="2 3">NBRC 108923</strain>
    </source>
</reference>
<organism evidence="2 3">
    <name type="scientific">Teichococcus aerophilus</name>
    <dbReference type="NCBI Taxonomy" id="1224513"/>
    <lineage>
        <taxon>Bacteria</taxon>
        <taxon>Pseudomonadati</taxon>
        <taxon>Pseudomonadota</taxon>
        <taxon>Alphaproteobacteria</taxon>
        <taxon>Acetobacterales</taxon>
        <taxon>Roseomonadaceae</taxon>
        <taxon>Roseomonas</taxon>
    </lineage>
</organism>
<proteinExistence type="predicted"/>
<dbReference type="Gene3D" id="3.40.50.1820">
    <property type="entry name" value="alpha/beta hydrolase"/>
    <property type="match status" value="1"/>
</dbReference>
<dbReference type="InterPro" id="IPR029058">
    <property type="entry name" value="AB_hydrolase_fold"/>
</dbReference>
<sequence length="634" mass="68749">MPHHPPPGSRWLAWMLVLLLAACAAPVTVEQTDTRSSYHRLNRNALSSNEPSEVSLTTLRQRALLDTYAMFPVETIRALHGWMLIDEEPADDLFALAELSYLQARALQGRGEDARPDYLAATLYAYAFLFPDDPRQRPDPYDPRFRWACDLYNLALSAALSNPDGTSAALLAGRYALPFGTIDITADVAALRLEEGQVVSLVPTINLSVAGFRNLYRSAGIGAPMAASPNSQPAANEGLEVAPRLRVPTAVLLRLPHARQQLAGRALQGTLSMHSIFEASSIRIADQQVPLEFNQTAARAFSVAQTAPWSSELRGFLFGDLFAGRDTSRLAALEPHRRGRMPVVLVHGTASSPFRWADMVNDLQEDRVIRENFEFWFFAYATGNPIPYSALALRDALQAAIRQLGGVAADPALGNMVVMGHSQGGLLTKMLVIDPGDSLWNALSTKPLDALTLRPQSRDLLRRALFPQPMPQVSRVVFIATPHGGSYVSAYSIAHLVGRLVTLPAAVVAATGDMLTNNASALSVDRSNLRIGSVYGMTPGSIFVEALSRQPMAPGVHAHSIIPTLGGGPLADRTDGVVAYSSAHIQGVESELVIEGSGHSTQADPRTINEVRRILRQHLAIVCRDTRRCGPPRP</sequence>
<keyword evidence="3" id="KW-1185">Reference proteome</keyword>
<accession>A0ABR7RFP3</accession>
<dbReference type="Proteomes" id="UP000626026">
    <property type="component" value="Unassembled WGS sequence"/>
</dbReference>
<protein>
    <submittedName>
        <fullName evidence="2">Alpha/beta fold hydrolase</fullName>
    </submittedName>
</protein>
<feature type="chain" id="PRO_5045636770" evidence="1">
    <location>
        <begin position="25"/>
        <end position="634"/>
    </location>
</feature>
<dbReference type="RefSeq" id="WP_187782412.1">
    <property type="nucleotide sequence ID" value="NZ_JACTVA010000001.1"/>
</dbReference>
<dbReference type="GO" id="GO:0016787">
    <property type="term" value="F:hydrolase activity"/>
    <property type="evidence" value="ECO:0007669"/>
    <property type="project" value="UniProtKB-KW"/>
</dbReference>
<dbReference type="SUPFAM" id="SSF53474">
    <property type="entry name" value="alpha/beta-Hydrolases"/>
    <property type="match status" value="1"/>
</dbReference>
<gene>
    <name evidence="2" type="ORF">IBL26_00145</name>
</gene>
<dbReference type="EMBL" id="JACTVA010000001">
    <property type="protein sequence ID" value="MBC9205226.1"/>
    <property type="molecule type" value="Genomic_DNA"/>
</dbReference>
<comment type="caution">
    <text evidence="2">The sequence shown here is derived from an EMBL/GenBank/DDBJ whole genome shotgun (WGS) entry which is preliminary data.</text>
</comment>
<evidence type="ECO:0000313" key="2">
    <source>
        <dbReference type="EMBL" id="MBC9205226.1"/>
    </source>
</evidence>
<name>A0ABR7RFP3_9PROT</name>